<dbReference type="AlphaFoldDB" id="A0A919WB91"/>
<keyword evidence="1" id="KW-0963">Cytoplasm</keyword>
<keyword evidence="2" id="KW-0028">Amino-acid biosynthesis</keyword>
<dbReference type="PANTHER" id="PTHR43808">
    <property type="entry name" value="ACETYLORNITHINE DEACETYLASE"/>
    <property type="match status" value="1"/>
</dbReference>
<reference evidence="8 9" key="1">
    <citation type="submission" date="2021-03" db="EMBL/GenBank/DDBJ databases">
        <title>Whole genome shotgun sequence of Actinoplanes toevensis NBRC 105298.</title>
        <authorList>
            <person name="Komaki H."/>
            <person name="Tamura T."/>
        </authorList>
    </citation>
    <scope>NUCLEOTIDE SEQUENCE [LARGE SCALE GENOMIC DNA]</scope>
    <source>
        <strain evidence="8 9">NBRC 105298</strain>
    </source>
</reference>
<evidence type="ECO:0000313" key="8">
    <source>
        <dbReference type="EMBL" id="GIM97027.1"/>
    </source>
</evidence>
<protein>
    <submittedName>
        <fullName evidence="8">Acetyl-lysine deacetylase</fullName>
    </submittedName>
</protein>
<evidence type="ECO:0000256" key="1">
    <source>
        <dbReference type="ARBA" id="ARBA00022490"/>
    </source>
</evidence>
<dbReference type="InterPro" id="IPR050072">
    <property type="entry name" value="Peptidase_M20A"/>
</dbReference>
<evidence type="ECO:0000313" key="9">
    <source>
        <dbReference type="Proteomes" id="UP000677082"/>
    </source>
</evidence>
<evidence type="ECO:0000256" key="5">
    <source>
        <dbReference type="ARBA" id="ARBA00022833"/>
    </source>
</evidence>
<dbReference type="EMBL" id="BOQN01000133">
    <property type="protein sequence ID" value="GIM97027.1"/>
    <property type="molecule type" value="Genomic_DNA"/>
</dbReference>
<dbReference type="Gene3D" id="3.40.630.10">
    <property type="entry name" value="Zn peptidases"/>
    <property type="match status" value="2"/>
</dbReference>
<accession>A0A919WB91</accession>
<dbReference type="RefSeq" id="WP_213012682.1">
    <property type="nucleotide sequence ID" value="NZ_BOQN01000133.1"/>
</dbReference>
<evidence type="ECO:0000256" key="6">
    <source>
        <dbReference type="ARBA" id="ARBA00023154"/>
    </source>
</evidence>
<dbReference type="InterPro" id="IPR002933">
    <property type="entry name" value="Peptidase_M20"/>
</dbReference>
<dbReference type="GO" id="GO:0008270">
    <property type="term" value="F:zinc ion binding"/>
    <property type="evidence" value="ECO:0007669"/>
    <property type="project" value="InterPro"/>
</dbReference>
<sequence length="372" mass="40062">MNRTEGCPDTIAVGLLRSLIEIPSPSYGEARLAEHLVGVLRELGFTAHVDKAGNAVGVIDRGPGPTVMLLGHMDTVPEQIPVRAEQNRLYGRGAVDAKGPLATMVCAAATAHDYHGRIVVVGAVEEETPLSRGAVLVRDTHEQPDALIIGEPSGWDNVVLGYKGKLDLAYRVSCPATHPSSPAPKAAELAAEAWSVLLDLLGRDAIRSSFDAPWPCLVSIRGDLVEAEAELSIRTPPGFDDEALIEGLRRRLPDGELHLINTIAACRVDRPDPVVRALAAGIRSQQGRPSYKVKTGTSDMNTLAVRWNIPMATYGPGDSRLDHADDEHILLTDYLRGIEVLRHALTELAGDLPGRVRRRHLTLASGTTRTES</sequence>
<keyword evidence="3" id="KW-0479">Metal-binding</keyword>
<dbReference type="InterPro" id="IPR001261">
    <property type="entry name" value="ArgE/DapE_CS"/>
</dbReference>
<dbReference type="PROSITE" id="PS00758">
    <property type="entry name" value="ARGE_DAPE_CPG2_1"/>
    <property type="match status" value="1"/>
</dbReference>
<keyword evidence="7" id="KW-0170">Cobalt</keyword>
<gene>
    <name evidence="8" type="ORF">Ato02nite_088200</name>
</gene>
<comment type="caution">
    <text evidence="8">The sequence shown here is derived from an EMBL/GenBank/DDBJ whole genome shotgun (WGS) entry which is preliminary data.</text>
</comment>
<dbReference type="Pfam" id="PF01546">
    <property type="entry name" value="Peptidase_M20"/>
    <property type="match status" value="1"/>
</dbReference>
<evidence type="ECO:0000256" key="2">
    <source>
        <dbReference type="ARBA" id="ARBA00022605"/>
    </source>
</evidence>
<dbReference type="GO" id="GO:0050897">
    <property type="term" value="F:cobalt ion binding"/>
    <property type="evidence" value="ECO:0007669"/>
    <property type="project" value="InterPro"/>
</dbReference>
<proteinExistence type="inferred from homology"/>
<keyword evidence="6" id="KW-0457">Lysine biosynthesis</keyword>
<dbReference type="PANTHER" id="PTHR43808:SF28">
    <property type="entry name" value="[LYSW]-LYSINE_[LYSW]-ORNITHINE HYDROLASE"/>
    <property type="match status" value="1"/>
</dbReference>
<evidence type="ECO:0000256" key="3">
    <source>
        <dbReference type="ARBA" id="ARBA00022723"/>
    </source>
</evidence>
<dbReference type="Proteomes" id="UP000677082">
    <property type="component" value="Unassembled WGS sequence"/>
</dbReference>
<dbReference type="SUPFAM" id="SSF53187">
    <property type="entry name" value="Zn-dependent exopeptidases"/>
    <property type="match status" value="1"/>
</dbReference>
<keyword evidence="9" id="KW-1185">Reference proteome</keyword>
<dbReference type="HAMAP" id="MF_01120">
    <property type="entry name" value="LysK"/>
    <property type="match status" value="1"/>
</dbReference>
<organism evidence="8 9">
    <name type="scientific">Paractinoplanes toevensis</name>
    <dbReference type="NCBI Taxonomy" id="571911"/>
    <lineage>
        <taxon>Bacteria</taxon>
        <taxon>Bacillati</taxon>
        <taxon>Actinomycetota</taxon>
        <taxon>Actinomycetes</taxon>
        <taxon>Micromonosporales</taxon>
        <taxon>Micromonosporaceae</taxon>
        <taxon>Paractinoplanes</taxon>
    </lineage>
</organism>
<keyword evidence="4" id="KW-0378">Hydrolase</keyword>
<dbReference type="GO" id="GO:0016811">
    <property type="term" value="F:hydrolase activity, acting on carbon-nitrogen (but not peptide) bonds, in linear amides"/>
    <property type="evidence" value="ECO:0007669"/>
    <property type="project" value="InterPro"/>
</dbReference>
<dbReference type="NCBIfam" id="TIGR01902">
    <property type="entry name" value="dapE-lys-deAc"/>
    <property type="match status" value="1"/>
</dbReference>
<name>A0A919WB91_9ACTN</name>
<evidence type="ECO:0000256" key="4">
    <source>
        <dbReference type="ARBA" id="ARBA00022801"/>
    </source>
</evidence>
<keyword evidence="5" id="KW-0862">Zinc</keyword>
<dbReference type="GO" id="GO:0009085">
    <property type="term" value="P:lysine biosynthetic process"/>
    <property type="evidence" value="ECO:0007669"/>
    <property type="project" value="UniProtKB-KW"/>
</dbReference>
<evidence type="ECO:0000256" key="7">
    <source>
        <dbReference type="ARBA" id="ARBA00023285"/>
    </source>
</evidence>
<dbReference type="InterPro" id="IPR010175">
    <property type="entry name" value="LysK"/>
</dbReference>